<evidence type="ECO:0000313" key="2">
    <source>
        <dbReference type="EMBL" id="WGK69499.1"/>
    </source>
</evidence>
<dbReference type="EMBL" id="CP123443">
    <property type="protein sequence ID" value="WGK69499.1"/>
    <property type="molecule type" value="Genomic_DNA"/>
</dbReference>
<reference evidence="2 3" key="1">
    <citation type="submission" date="2023-04" db="EMBL/GenBank/DDBJ databases">
        <title>Spirochaete genome identified in red abalone sample constitutes a novel genus.</title>
        <authorList>
            <person name="Sharma S.P."/>
            <person name="Purcell C.M."/>
            <person name="Hyde J.R."/>
            <person name="Severin A.J."/>
        </authorList>
    </citation>
    <scope>NUCLEOTIDE SEQUENCE [LARGE SCALE GENOMIC DNA]</scope>
    <source>
        <strain evidence="2 3">SP-2023</strain>
    </source>
</reference>
<evidence type="ECO:0000313" key="3">
    <source>
        <dbReference type="Proteomes" id="UP001228690"/>
    </source>
</evidence>
<dbReference type="Proteomes" id="UP001228690">
    <property type="component" value="Chromosome"/>
</dbReference>
<name>A0ABY8MHN7_9SPIO</name>
<evidence type="ECO:0000256" key="1">
    <source>
        <dbReference type="SAM" id="MobiDB-lite"/>
    </source>
</evidence>
<gene>
    <name evidence="2" type="ORF">P0082_01165</name>
</gene>
<keyword evidence="3" id="KW-1185">Reference proteome</keyword>
<accession>A0ABY8MHN7</accession>
<organism evidence="2 3">
    <name type="scientific">Candidatus Haliotispira prima</name>
    <dbReference type="NCBI Taxonomy" id="3034016"/>
    <lineage>
        <taxon>Bacteria</taxon>
        <taxon>Pseudomonadati</taxon>
        <taxon>Spirochaetota</taxon>
        <taxon>Spirochaetia</taxon>
        <taxon>Spirochaetales</taxon>
        <taxon>Spirochaetaceae</taxon>
        <taxon>Candidatus Haliotispira</taxon>
    </lineage>
</organism>
<protein>
    <submittedName>
        <fullName evidence="2">Uncharacterized protein</fullName>
    </submittedName>
</protein>
<feature type="region of interest" description="Disordered" evidence="1">
    <location>
        <begin position="47"/>
        <end position="67"/>
    </location>
</feature>
<dbReference type="RefSeq" id="WP_326927682.1">
    <property type="nucleotide sequence ID" value="NZ_CP123443.1"/>
</dbReference>
<proteinExistence type="predicted"/>
<feature type="compositionally biased region" description="Basic and acidic residues" evidence="1">
    <location>
        <begin position="54"/>
        <end position="64"/>
    </location>
</feature>
<feature type="region of interest" description="Disordered" evidence="1">
    <location>
        <begin position="1"/>
        <end position="27"/>
    </location>
</feature>
<sequence length="162" mass="18578">MPKEDETGQPTPRQAEGNAAVETARREELEQIRERIEKLDALSQSFARGLNQSKHSESGHKEPGPEEFYNYSRLVQQQVEAVLMYQKVAGHWTDADKQKVKELLDKAITSHNYLTEVLEEQCKSLAQKMDNTELALRKKTPQYYSSHSQNGDCTGWMFDMEG</sequence>